<keyword evidence="1 2" id="KW-0597">Phosphoprotein</keyword>
<dbReference type="RefSeq" id="WP_114372097.1">
    <property type="nucleotide sequence ID" value="NZ_QPEX01000045.1"/>
</dbReference>
<proteinExistence type="predicted"/>
<evidence type="ECO:0000256" key="1">
    <source>
        <dbReference type="ARBA" id="ARBA00022553"/>
    </source>
</evidence>
<dbReference type="OrthoDB" id="281471at2"/>
<dbReference type="InterPro" id="IPR011006">
    <property type="entry name" value="CheY-like_superfamily"/>
</dbReference>
<dbReference type="EMBL" id="QPEX01000045">
    <property type="protein sequence ID" value="RCS41174.1"/>
    <property type="molecule type" value="Genomic_DNA"/>
</dbReference>
<dbReference type="SUPFAM" id="SSF52172">
    <property type="entry name" value="CheY-like"/>
    <property type="match status" value="1"/>
</dbReference>
<comment type="caution">
    <text evidence="4">The sequence shown here is derived from an EMBL/GenBank/DDBJ whole genome shotgun (WGS) entry which is preliminary data.</text>
</comment>
<evidence type="ECO:0000259" key="3">
    <source>
        <dbReference type="PROSITE" id="PS50110"/>
    </source>
</evidence>
<dbReference type="Gene3D" id="3.40.50.2300">
    <property type="match status" value="1"/>
</dbReference>
<evidence type="ECO:0000256" key="2">
    <source>
        <dbReference type="PROSITE-ProRule" id="PRU00169"/>
    </source>
</evidence>
<gene>
    <name evidence="4" type="ORF">DTL42_21625</name>
</gene>
<dbReference type="PANTHER" id="PTHR44591">
    <property type="entry name" value="STRESS RESPONSE REGULATOR PROTEIN 1"/>
    <property type="match status" value="1"/>
</dbReference>
<reference evidence="4 5" key="1">
    <citation type="submission" date="2018-07" db="EMBL/GenBank/DDBJ databases">
        <title>Comparative genomes isolates from brazilian mangrove.</title>
        <authorList>
            <person name="De Araujo J.E."/>
            <person name="Taketani R.G."/>
            <person name="Silva M.C.P."/>
            <person name="Lourenco M.V."/>
            <person name="Oliveira V.M."/>
            <person name="Andreote F.D."/>
        </authorList>
    </citation>
    <scope>NUCLEOTIDE SEQUENCE [LARGE SCALE GENOMIC DNA]</scope>
    <source>
        <strain evidence="4 5">HEX PRIS-MGV</strain>
    </source>
</reference>
<feature type="modified residue" description="4-aspartylphosphate" evidence="2">
    <location>
        <position position="56"/>
    </location>
</feature>
<dbReference type="GO" id="GO:0000160">
    <property type="term" value="P:phosphorelay signal transduction system"/>
    <property type="evidence" value="ECO:0007669"/>
    <property type="project" value="InterPro"/>
</dbReference>
<feature type="domain" description="Response regulatory" evidence="3">
    <location>
        <begin position="5"/>
        <end position="123"/>
    </location>
</feature>
<dbReference type="Proteomes" id="UP000253562">
    <property type="component" value="Unassembled WGS sequence"/>
</dbReference>
<name>A0A368KKF2_9BACT</name>
<organism evidence="4 5">
    <name type="scientific">Bremerella cremea</name>
    <dbReference type="NCBI Taxonomy" id="1031537"/>
    <lineage>
        <taxon>Bacteria</taxon>
        <taxon>Pseudomonadati</taxon>
        <taxon>Planctomycetota</taxon>
        <taxon>Planctomycetia</taxon>
        <taxon>Pirellulales</taxon>
        <taxon>Pirellulaceae</taxon>
        <taxon>Bremerella</taxon>
    </lineage>
</organism>
<dbReference type="InterPro" id="IPR001789">
    <property type="entry name" value="Sig_transdc_resp-reg_receiver"/>
</dbReference>
<protein>
    <submittedName>
        <fullName evidence="4">Response regulator</fullName>
    </submittedName>
</protein>
<dbReference type="SMART" id="SM00448">
    <property type="entry name" value="REC"/>
    <property type="match status" value="1"/>
</dbReference>
<sequence length="128" mass="14523">MPPILVCFVEDSDLDFELGRMAIQLENPLTRILRAKSCQDGLKLMEDNDPQLMILDLNLPGCDGFRILKHIAQAIPDRLRRIVVFTTSSNPQDRTRALELGVSDFQTKSADPEEYLQTVRRMMSSSLS</sequence>
<accession>A0A368KKF2</accession>
<evidence type="ECO:0000313" key="4">
    <source>
        <dbReference type="EMBL" id="RCS41174.1"/>
    </source>
</evidence>
<dbReference type="InterPro" id="IPR050595">
    <property type="entry name" value="Bact_response_regulator"/>
</dbReference>
<evidence type="ECO:0000313" key="5">
    <source>
        <dbReference type="Proteomes" id="UP000253562"/>
    </source>
</evidence>
<dbReference type="Pfam" id="PF00072">
    <property type="entry name" value="Response_reg"/>
    <property type="match status" value="1"/>
</dbReference>
<dbReference type="PROSITE" id="PS50110">
    <property type="entry name" value="RESPONSE_REGULATORY"/>
    <property type="match status" value="1"/>
</dbReference>
<dbReference type="PANTHER" id="PTHR44591:SF3">
    <property type="entry name" value="RESPONSE REGULATORY DOMAIN-CONTAINING PROTEIN"/>
    <property type="match status" value="1"/>
</dbReference>
<dbReference type="AlphaFoldDB" id="A0A368KKF2"/>